<proteinExistence type="predicted"/>
<dbReference type="AlphaFoldDB" id="A0A162GLQ7"/>
<gene>
    <name evidence="2" type="ORF">AZI87_04170</name>
</gene>
<protein>
    <recommendedName>
        <fullName evidence="4">Alginate export domain-containing protein</fullName>
    </recommendedName>
</protein>
<accession>A0A162GLQ7</accession>
<organism evidence="2 3">
    <name type="scientific">Bdellovibrio bacteriovorus</name>
    <dbReference type="NCBI Taxonomy" id="959"/>
    <lineage>
        <taxon>Bacteria</taxon>
        <taxon>Pseudomonadati</taxon>
        <taxon>Bdellovibrionota</taxon>
        <taxon>Bdellovibrionia</taxon>
        <taxon>Bdellovibrionales</taxon>
        <taxon>Pseudobdellovibrionaceae</taxon>
        <taxon>Bdellovibrio</taxon>
    </lineage>
</organism>
<evidence type="ECO:0000256" key="1">
    <source>
        <dbReference type="SAM" id="SignalP"/>
    </source>
</evidence>
<evidence type="ECO:0000313" key="3">
    <source>
        <dbReference type="Proteomes" id="UP000075799"/>
    </source>
</evidence>
<name>A0A162GLQ7_BDEBC</name>
<evidence type="ECO:0008006" key="4">
    <source>
        <dbReference type="Google" id="ProtNLM"/>
    </source>
</evidence>
<keyword evidence="1" id="KW-0732">Signal</keyword>
<evidence type="ECO:0000313" key="2">
    <source>
        <dbReference type="EMBL" id="KYG68453.1"/>
    </source>
</evidence>
<feature type="chain" id="PRO_5007834820" description="Alginate export domain-containing protein" evidence="1">
    <location>
        <begin position="23"/>
        <end position="471"/>
    </location>
</feature>
<sequence length="471" mass="51566">MNKNLLKALGLSVALLSTTANAMSLDWSGGYRAEWTEVDKPSLGSPSERKAYGLNYLYLSPKIIAADGVNIISRFDVLNSSQYPNSQVGEIWGLNQNTQGTATSTNEGSVDLKVSQLYLNVNQEYGALIVGRAPFEFGLGMTYNAGKGPFDHWYDTRDMIAYKIVVGDWFFMPQLSRKQSSGYGQGGTISTLGFQLQYESEENKSLLGVYQENVKGVKEVLAYTDGQVAAMGGDSMNSDMNIQRTNFVLGRGFDAFGFKLEAGFQSGESGVTKGTEDVSVNGFGIAAEVYSQKNESKWDYKLMLGMATGDDPSSTEFSGYAFNRNYGPAMLLFNHRLGRKDFLNTNAYRTDVSQADATAGNSANVGNSADDELVSNTIYVAPSVNYAWNEKVDVRNTLVWAQISNVVKNSVDSSKDLGLEWDIEVIYRPSERIQWVNQVGLLFPGDAFKNGNDGLENSFTFGFASKAAISF</sequence>
<dbReference type="EMBL" id="LUKD01000001">
    <property type="protein sequence ID" value="KYG68453.1"/>
    <property type="molecule type" value="Genomic_DNA"/>
</dbReference>
<dbReference type="Proteomes" id="UP000075799">
    <property type="component" value="Unassembled WGS sequence"/>
</dbReference>
<dbReference type="OrthoDB" id="5287963at2"/>
<dbReference type="RefSeq" id="WP_063205147.1">
    <property type="nucleotide sequence ID" value="NZ_LUKD01000001.1"/>
</dbReference>
<reference evidence="2 3" key="1">
    <citation type="submission" date="2016-03" db="EMBL/GenBank/DDBJ databases">
        <authorList>
            <person name="Ploux O."/>
        </authorList>
    </citation>
    <scope>NUCLEOTIDE SEQUENCE [LARGE SCALE GENOMIC DNA]</scope>
    <source>
        <strain evidence="2 3">EC13</strain>
    </source>
</reference>
<feature type="signal peptide" evidence="1">
    <location>
        <begin position="1"/>
        <end position="22"/>
    </location>
</feature>
<comment type="caution">
    <text evidence="2">The sequence shown here is derived from an EMBL/GenBank/DDBJ whole genome shotgun (WGS) entry which is preliminary data.</text>
</comment>